<feature type="compositionally biased region" description="Low complexity" evidence="1">
    <location>
        <begin position="120"/>
        <end position="145"/>
    </location>
</feature>
<evidence type="ECO:0000256" key="1">
    <source>
        <dbReference type="SAM" id="MobiDB-lite"/>
    </source>
</evidence>
<dbReference type="AlphaFoldDB" id="A0A8H5Z9Y4"/>
<evidence type="ECO:0000313" key="2">
    <source>
        <dbReference type="EMBL" id="KAF5844138.1"/>
    </source>
</evidence>
<reference evidence="2" key="1">
    <citation type="submission" date="2019-11" db="EMBL/GenBank/DDBJ databases">
        <title>Bipolaris sorokiniana Genome sequencing.</title>
        <authorList>
            <person name="Wang H."/>
        </authorList>
    </citation>
    <scope>NUCLEOTIDE SEQUENCE</scope>
</reference>
<protein>
    <submittedName>
        <fullName evidence="2">Uncharacterized protein</fullName>
    </submittedName>
</protein>
<comment type="caution">
    <text evidence="2">The sequence shown here is derived from an EMBL/GenBank/DDBJ whole genome shotgun (WGS) entry which is preliminary data.</text>
</comment>
<accession>A0A8H5Z9Y4</accession>
<feature type="compositionally biased region" description="Acidic residues" evidence="1">
    <location>
        <begin position="146"/>
        <end position="156"/>
    </location>
</feature>
<evidence type="ECO:0000313" key="3">
    <source>
        <dbReference type="Proteomes" id="UP000624244"/>
    </source>
</evidence>
<gene>
    <name evidence="2" type="ORF">GGP41_001040</name>
</gene>
<organism evidence="2 3">
    <name type="scientific">Cochliobolus sativus</name>
    <name type="common">Common root rot and spot blotch fungus</name>
    <name type="synonym">Bipolaris sorokiniana</name>
    <dbReference type="NCBI Taxonomy" id="45130"/>
    <lineage>
        <taxon>Eukaryota</taxon>
        <taxon>Fungi</taxon>
        <taxon>Dikarya</taxon>
        <taxon>Ascomycota</taxon>
        <taxon>Pezizomycotina</taxon>
        <taxon>Dothideomycetes</taxon>
        <taxon>Pleosporomycetidae</taxon>
        <taxon>Pleosporales</taxon>
        <taxon>Pleosporineae</taxon>
        <taxon>Pleosporaceae</taxon>
        <taxon>Bipolaris</taxon>
    </lineage>
</organism>
<dbReference type="EMBL" id="WNKQ01000029">
    <property type="protein sequence ID" value="KAF5844138.1"/>
    <property type="molecule type" value="Genomic_DNA"/>
</dbReference>
<proteinExistence type="predicted"/>
<name>A0A8H5Z9Y4_COCSA</name>
<dbReference type="Proteomes" id="UP000624244">
    <property type="component" value="Unassembled WGS sequence"/>
</dbReference>
<feature type="region of interest" description="Disordered" evidence="1">
    <location>
        <begin position="120"/>
        <end position="157"/>
    </location>
</feature>
<sequence>MLTYLPTYSVLICNEHHYTLQPPTYVRAPAPYSAPLAELGAPENALLYYYTACNFISISRSWIKKHINQQHSVKLTRWLAQSTPTYDNNTTQLWRPVKVQTFFRKTQYRRYFIVQELEQPEQPEQPEQQQQQQPEQQQQQQQQQQQEEEKEEEEEEQKSYQQRLAYLSCECGAIERKDRENIERIAEEADAKDRTGWFKRTQWDEHLQAYSDWQILSYAIRLPTAEEPQLQRVVQLVEGLVEEAVQGLSTLPRDTLRWLRSAKLQEPNVRPFSLHFLAALSIHPETSRLRTAAEFSSMLSSLVYCVRVLAIEFFLLADERAEQGAAETSSFLKQRARYLVAGSYSPMSTMLSLLAYAKFIALRTPSTIAGSMW</sequence>